<evidence type="ECO:0000259" key="3">
    <source>
        <dbReference type="SMART" id="SM01185"/>
    </source>
</evidence>
<dbReference type="Pfam" id="PF08207">
    <property type="entry name" value="EFP_N"/>
    <property type="match status" value="1"/>
</dbReference>
<dbReference type="NCBIfam" id="NF003392">
    <property type="entry name" value="PRK04542.1"/>
    <property type="match status" value="1"/>
</dbReference>
<dbReference type="SUPFAM" id="SSF50104">
    <property type="entry name" value="Translation proteins SH3-like domain"/>
    <property type="match status" value="1"/>
</dbReference>
<name>A0A3B0ZAR2_9ZZZZ</name>
<keyword evidence="4" id="KW-0648">Protein biosynthesis</keyword>
<dbReference type="NCBIfam" id="NF001810">
    <property type="entry name" value="PRK00529.1"/>
    <property type="match status" value="1"/>
</dbReference>
<dbReference type="Pfam" id="PF01132">
    <property type="entry name" value="EFP"/>
    <property type="match status" value="1"/>
</dbReference>
<organism evidence="4">
    <name type="scientific">hydrothermal vent metagenome</name>
    <dbReference type="NCBI Taxonomy" id="652676"/>
    <lineage>
        <taxon>unclassified sequences</taxon>
        <taxon>metagenomes</taxon>
        <taxon>ecological metagenomes</taxon>
    </lineage>
</organism>
<gene>
    <name evidence="4" type="ORF">MNBD_GAMMA17-2296</name>
</gene>
<evidence type="ECO:0000256" key="1">
    <source>
        <dbReference type="ARBA" id="ARBA00009479"/>
    </source>
</evidence>
<proteinExistence type="inferred from homology"/>
<dbReference type="InterPro" id="IPR015365">
    <property type="entry name" value="Elong-fact-P_C"/>
</dbReference>
<dbReference type="HAMAP" id="MF_00646">
    <property type="entry name" value="EFP"/>
    <property type="match status" value="1"/>
</dbReference>
<dbReference type="CDD" id="cd04470">
    <property type="entry name" value="S1_EF-P_repeat_1"/>
    <property type="match status" value="1"/>
</dbReference>
<dbReference type="InterPro" id="IPR011897">
    <property type="entry name" value="Transl_elong_p-like_YeiP"/>
</dbReference>
<dbReference type="InterPro" id="IPR012340">
    <property type="entry name" value="NA-bd_OB-fold"/>
</dbReference>
<dbReference type="Gene3D" id="2.40.50.140">
    <property type="entry name" value="Nucleic acid-binding proteins"/>
    <property type="match status" value="2"/>
</dbReference>
<dbReference type="CDD" id="cd05794">
    <property type="entry name" value="S1_EF-P_repeat_2"/>
    <property type="match status" value="1"/>
</dbReference>
<dbReference type="InterPro" id="IPR001059">
    <property type="entry name" value="Transl_elong_P/YeiP_cen"/>
</dbReference>
<reference evidence="4" key="1">
    <citation type="submission" date="2018-06" db="EMBL/GenBank/DDBJ databases">
        <authorList>
            <person name="Zhirakovskaya E."/>
        </authorList>
    </citation>
    <scope>NUCLEOTIDE SEQUENCE</scope>
</reference>
<dbReference type="Gene3D" id="2.30.30.30">
    <property type="match status" value="1"/>
</dbReference>
<protein>
    <submittedName>
        <fullName evidence="4">Elongation factor P-like protein</fullName>
    </submittedName>
</protein>
<evidence type="ECO:0000259" key="2">
    <source>
        <dbReference type="SMART" id="SM00841"/>
    </source>
</evidence>
<dbReference type="EMBL" id="UOFQ01000103">
    <property type="protein sequence ID" value="VAW88631.1"/>
    <property type="molecule type" value="Genomic_DNA"/>
</dbReference>
<dbReference type="GO" id="GO:0005829">
    <property type="term" value="C:cytosol"/>
    <property type="evidence" value="ECO:0007669"/>
    <property type="project" value="UniProtKB-ARBA"/>
</dbReference>
<dbReference type="InterPro" id="IPR013185">
    <property type="entry name" value="Transl_elong_KOW-like"/>
</dbReference>
<accession>A0A3B0ZAR2</accession>
<dbReference type="FunFam" id="2.40.50.140:FF:000004">
    <property type="entry name" value="Elongation factor P"/>
    <property type="match status" value="1"/>
</dbReference>
<dbReference type="PIRSF" id="PIRSF005901">
    <property type="entry name" value="EF-P"/>
    <property type="match status" value="1"/>
</dbReference>
<feature type="domain" description="Translation elongation factor P/YeiP central" evidence="3">
    <location>
        <begin position="69"/>
        <end position="124"/>
    </location>
</feature>
<dbReference type="Pfam" id="PF09285">
    <property type="entry name" value="Elong-fact-P_C"/>
    <property type="match status" value="1"/>
</dbReference>
<dbReference type="PANTHER" id="PTHR30053">
    <property type="entry name" value="ELONGATION FACTOR P"/>
    <property type="match status" value="1"/>
</dbReference>
<dbReference type="GO" id="GO:0003746">
    <property type="term" value="F:translation elongation factor activity"/>
    <property type="evidence" value="ECO:0007669"/>
    <property type="project" value="UniProtKB-KW"/>
</dbReference>
<dbReference type="PANTHER" id="PTHR30053:SF14">
    <property type="entry name" value="TRANSLATION ELONGATION FACTOR KOW-LIKE DOMAIN-CONTAINING PROTEIN"/>
    <property type="match status" value="1"/>
</dbReference>
<sequence>MPKASDLKKGSVVEINDQPYIAINIDVQNPSARGASTLYKVRFNHARTKQKLEQTFKGDDFLKTVDMMRRSVQFSYMDGDDYVFMDTEDFQQFTMNSDELSDVAGYITDQLEGMVAMLIDDELVGIELPQTVELAITETAPGIKGASATSRTKPATLSTGIEIQVPEYLTNGEVIKINTASGKFMSRA</sequence>
<dbReference type="SMART" id="SM01185">
    <property type="entry name" value="EFP"/>
    <property type="match status" value="1"/>
</dbReference>
<comment type="similarity">
    <text evidence="1">Belongs to the elongation factor P family.</text>
</comment>
<dbReference type="SMART" id="SM00841">
    <property type="entry name" value="Elong-fact-P_C"/>
    <property type="match status" value="1"/>
</dbReference>
<evidence type="ECO:0000313" key="4">
    <source>
        <dbReference type="EMBL" id="VAW88631.1"/>
    </source>
</evidence>
<dbReference type="InterPro" id="IPR020599">
    <property type="entry name" value="Transl_elong_fac_P/YeiP"/>
</dbReference>
<dbReference type="PROSITE" id="PS01275">
    <property type="entry name" value="EFP"/>
    <property type="match status" value="1"/>
</dbReference>
<feature type="domain" description="Elongation factor P C-terminal" evidence="2">
    <location>
        <begin position="132"/>
        <end position="187"/>
    </location>
</feature>
<dbReference type="InterPro" id="IPR008991">
    <property type="entry name" value="Translation_prot_SH3-like_sf"/>
</dbReference>
<dbReference type="InterPro" id="IPR013852">
    <property type="entry name" value="Transl_elong_P/YeiP_CS"/>
</dbReference>
<dbReference type="GO" id="GO:0043043">
    <property type="term" value="P:peptide biosynthetic process"/>
    <property type="evidence" value="ECO:0007669"/>
    <property type="project" value="InterPro"/>
</dbReference>
<dbReference type="AlphaFoldDB" id="A0A3B0ZAR2"/>
<dbReference type="SUPFAM" id="SSF50249">
    <property type="entry name" value="Nucleic acid-binding proteins"/>
    <property type="match status" value="2"/>
</dbReference>
<keyword evidence="4" id="KW-0251">Elongation factor</keyword>
<dbReference type="InterPro" id="IPR014722">
    <property type="entry name" value="Rib_uL2_dom2"/>
</dbReference>